<dbReference type="RefSeq" id="WP_200240151.1">
    <property type="nucleotide sequence ID" value="NZ_NRRY01000005.1"/>
</dbReference>
<dbReference type="Proteomes" id="UP001138768">
    <property type="component" value="Unassembled WGS sequence"/>
</dbReference>
<evidence type="ECO:0000256" key="17">
    <source>
        <dbReference type="RuleBase" id="RU004278"/>
    </source>
</evidence>
<dbReference type="EMBL" id="NRRY01000005">
    <property type="protein sequence ID" value="MBK1617859.1"/>
    <property type="molecule type" value="Genomic_DNA"/>
</dbReference>
<feature type="transmembrane region" description="Helical" evidence="16 17">
    <location>
        <begin position="12"/>
        <end position="32"/>
    </location>
</feature>
<keyword evidence="13 16" id="KW-0472">Membrane</keyword>
<evidence type="ECO:0000256" key="5">
    <source>
        <dbReference type="ARBA" id="ARBA00011869"/>
    </source>
</evidence>
<dbReference type="HAMAP" id="MF_00404">
    <property type="entry name" value="OadG"/>
    <property type="match status" value="1"/>
</dbReference>
<keyword evidence="9 16" id="KW-1278">Translocase</keyword>
<evidence type="ECO:0000256" key="16">
    <source>
        <dbReference type="HAMAP-Rule" id="MF_00404"/>
    </source>
</evidence>
<evidence type="ECO:0000256" key="12">
    <source>
        <dbReference type="ARBA" id="ARBA00023065"/>
    </source>
</evidence>
<evidence type="ECO:0000256" key="13">
    <source>
        <dbReference type="ARBA" id="ARBA00023136"/>
    </source>
</evidence>
<comment type="similarity">
    <text evidence="4 16 17">Belongs to the OadG family.</text>
</comment>
<comment type="subunit">
    <text evidence="5 16">Heterotrimer of an alpha, a beta and a gamma subunit.</text>
</comment>
<evidence type="ECO:0000256" key="8">
    <source>
        <dbReference type="ARBA" id="ARBA00022692"/>
    </source>
</evidence>
<keyword evidence="12 16" id="KW-0406">Ion transport</keyword>
<dbReference type="GO" id="GO:0008948">
    <property type="term" value="F:oxaloacetate decarboxylase activity"/>
    <property type="evidence" value="ECO:0007669"/>
    <property type="project" value="UniProtKB-UniRule"/>
</dbReference>
<comment type="caution">
    <text evidence="18">The sequence shown here is derived from an EMBL/GenBank/DDBJ whole genome shotgun (WGS) entry which is preliminary data.</text>
</comment>
<keyword evidence="19" id="KW-1185">Reference proteome</keyword>
<evidence type="ECO:0000256" key="11">
    <source>
        <dbReference type="ARBA" id="ARBA00023053"/>
    </source>
</evidence>
<dbReference type="GO" id="GO:0005886">
    <property type="term" value="C:plasma membrane"/>
    <property type="evidence" value="ECO:0007669"/>
    <property type="project" value="UniProtKB-SubCell"/>
</dbReference>
<dbReference type="InterPro" id="IPR005899">
    <property type="entry name" value="Na_pump_deCOase"/>
</dbReference>
<comment type="cofactor">
    <cofactor evidence="1 16 17">
        <name>Na(+)</name>
        <dbReference type="ChEBI" id="CHEBI:29101"/>
    </cofactor>
</comment>
<proteinExistence type="inferred from homology"/>
<comment type="subcellular location">
    <subcellularLocation>
        <location evidence="3 16 17">Cell membrane</location>
        <topology evidence="3 16 17">Single-pass membrane protein</topology>
    </subcellularLocation>
</comment>
<evidence type="ECO:0000256" key="4">
    <source>
        <dbReference type="ARBA" id="ARBA00005844"/>
    </source>
</evidence>
<keyword evidence="11 16" id="KW-0915">Sodium</keyword>
<evidence type="ECO:0000256" key="14">
    <source>
        <dbReference type="ARBA" id="ARBA00023201"/>
    </source>
</evidence>
<keyword evidence="10 16" id="KW-1133">Transmembrane helix</keyword>
<evidence type="ECO:0000256" key="7">
    <source>
        <dbReference type="ARBA" id="ARBA00022475"/>
    </source>
</evidence>
<keyword evidence="6 16" id="KW-0813">Transport</keyword>
<comment type="catalytic activity">
    <reaction evidence="15 16 17">
        <text>oxaloacetate + 2 Na(+)(in) + H(+) = pyruvate + 2 Na(+)(out) + CO2</text>
        <dbReference type="Rhea" id="RHEA:57724"/>
        <dbReference type="ChEBI" id="CHEBI:15361"/>
        <dbReference type="ChEBI" id="CHEBI:15378"/>
        <dbReference type="ChEBI" id="CHEBI:16452"/>
        <dbReference type="ChEBI" id="CHEBI:16526"/>
        <dbReference type="ChEBI" id="CHEBI:29101"/>
        <dbReference type="EC" id="7.2.4.2"/>
    </reaction>
</comment>
<evidence type="ECO:0000256" key="9">
    <source>
        <dbReference type="ARBA" id="ARBA00022967"/>
    </source>
</evidence>
<dbReference type="GO" id="GO:0036376">
    <property type="term" value="P:sodium ion export across plasma membrane"/>
    <property type="evidence" value="ECO:0007669"/>
    <property type="project" value="InterPro"/>
</dbReference>
<evidence type="ECO:0000256" key="10">
    <source>
        <dbReference type="ARBA" id="ARBA00022989"/>
    </source>
</evidence>
<keyword evidence="14 16" id="KW-0739">Sodium transport</keyword>
<comment type="function">
    <text evidence="2 16 17">Catalyzes the decarboxylation of oxaloacetate coupled to Na(+) translocation.</text>
</comment>
<evidence type="ECO:0000256" key="2">
    <source>
        <dbReference type="ARBA" id="ARBA00003002"/>
    </source>
</evidence>
<dbReference type="Pfam" id="PF04277">
    <property type="entry name" value="OAD_gamma"/>
    <property type="match status" value="1"/>
</dbReference>
<protein>
    <recommendedName>
        <fullName evidence="16">Probable oxaloacetate decarboxylase gamma chain</fullName>
        <ecNumber evidence="16">7.2.4.2</ecNumber>
    </recommendedName>
</protein>
<evidence type="ECO:0000256" key="15">
    <source>
        <dbReference type="ARBA" id="ARBA00048176"/>
    </source>
</evidence>
<dbReference type="AlphaFoldDB" id="A0A9X0W6E8"/>
<evidence type="ECO:0000313" key="18">
    <source>
        <dbReference type="EMBL" id="MBK1617859.1"/>
    </source>
</evidence>
<dbReference type="GO" id="GO:0015081">
    <property type="term" value="F:sodium ion transmembrane transporter activity"/>
    <property type="evidence" value="ECO:0007669"/>
    <property type="project" value="UniProtKB-UniRule"/>
</dbReference>
<reference evidence="18 19" key="1">
    <citation type="journal article" date="2020" name="Microorganisms">
        <title>Osmotic Adaptation and Compatible Solute Biosynthesis of Phototrophic Bacteria as Revealed from Genome Analyses.</title>
        <authorList>
            <person name="Imhoff J.F."/>
            <person name="Rahn T."/>
            <person name="Kunzel S."/>
            <person name="Keller A."/>
            <person name="Neulinger S.C."/>
        </authorList>
    </citation>
    <scope>NUCLEOTIDE SEQUENCE [LARGE SCALE GENOMIC DNA]</scope>
    <source>
        <strain evidence="18 19">DSM 25653</strain>
    </source>
</reference>
<organism evidence="18 19">
    <name type="scientific">Lamprobacter modestohalophilus</name>
    <dbReference type="NCBI Taxonomy" id="1064514"/>
    <lineage>
        <taxon>Bacteria</taxon>
        <taxon>Pseudomonadati</taxon>
        <taxon>Pseudomonadota</taxon>
        <taxon>Gammaproteobacteria</taxon>
        <taxon>Chromatiales</taxon>
        <taxon>Chromatiaceae</taxon>
        <taxon>Lamprobacter</taxon>
    </lineage>
</organism>
<dbReference type="GO" id="GO:0015451">
    <property type="term" value="F:decarboxylation-driven active transmembrane transporter activity"/>
    <property type="evidence" value="ECO:0007669"/>
    <property type="project" value="UniProtKB-EC"/>
</dbReference>
<evidence type="ECO:0000256" key="3">
    <source>
        <dbReference type="ARBA" id="ARBA00004162"/>
    </source>
</evidence>
<evidence type="ECO:0000256" key="6">
    <source>
        <dbReference type="ARBA" id="ARBA00022448"/>
    </source>
</evidence>
<keyword evidence="8 16" id="KW-0812">Transmembrane</keyword>
<keyword evidence="7 16" id="KW-1003">Cell membrane</keyword>
<dbReference type="NCBIfam" id="TIGR01195">
    <property type="entry name" value="oadG_fam"/>
    <property type="match status" value="1"/>
</dbReference>
<gene>
    <name evidence="16" type="primary">oadG</name>
    <name evidence="18" type="ORF">CKO42_05185</name>
</gene>
<dbReference type="EC" id="7.2.4.2" evidence="16"/>
<evidence type="ECO:0000313" key="19">
    <source>
        <dbReference type="Proteomes" id="UP001138768"/>
    </source>
</evidence>
<dbReference type="InterPro" id="IPR023424">
    <property type="entry name" value="OadG"/>
</dbReference>
<sequence>MPETTLIADSLSLMAIGMGTVFSFLLLLVLLLKGMSWLAEKLAPGGVEPLLTPAQVSRNGQTADAELVAVISAAVARYRSHRRQ</sequence>
<evidence type="ECO:0000256" key="1">
    <source>
        <dbReference type="ARBA" id="ARBA00001959"/>
    </source>
</evidence>
<name>A0A9X0W6E8_9GAMM</name>
<accession>A0A9X0W6E8</accession>